<dbReference type="AlphaFoldDB" id="A0A0K1SAV9"/>
<evidence type="ECO:0000313" key="1">
    <source>
        <dbReference type="EMBL" id="AKV71185.1"/>
    </source>
</evidence>
<dbReference type="PATRIC" id="fig|1638788.3.peg.6482"/>
<dbReference type="KEGG" id="mpk:VL20_6457"/>
<evidence type="ECO:0000313" key="2">
    <source>
        <dbReference type="Proteomes" id="UP000068167"/>
    </source>
</evidence>
<organism evidence="1 2">
    <name type="scientific">Microcystis panniformis FACHB-1757</name>
    <dbReference type="NCBI Taxonomy" id="1638788"/>
    <lineage>
        <taxon>Bacteria</taxon>
        <taxon>Bacillati</taxon>
        <taxon>Cyanobacteriota</taxon>
        <taxon>Cyanophyceae</taxon>
        <taxon>Oscillatoriophycideae</taxon>
        <taxon>Chroococcales</taxon>
        <taxon>Microcystaceae</taxon>
        <taxon>Microcystis</taxon>
    </lineage>
</organism>
<proteinExistence type="predicted"/>
<name>A0A0K1SAV9_9CHRO</name>
<gene>
    <name evidence="1" type="ORF">VL20_6457</name>
</gene>
<protein>
    <submittedName>
        <fullName evidence="1">Uncharacterized protein</fullName>
    </submittedName>
</protein>
<accession>A0A0K1SAV9</accession>
<dbReference type="EMBL" id="CP011339">
    <property type="protein sequence ID" value="AKV71185.1"/>
    <property type="molecule type" value="Genomic_DNA"/>
</dbReference>
<reference evidence="1 2" key="1">
    <citation type="journal article" date="2016" name="Stand. Genomic Sci.">
        <title>Complete genome sequence and genomic characterization of Microcystis panniformis FACHB 1757 by third-generation sequencing.</title>
        <authorList>
            <person name="Zhang J.Y."/>
            <person name="Guan R."/>
            <person name="Zhang H.J."/>
            <person name="Li H."/>
            <person name="Xiao P."/>
            <person name="Yu G.L."/>
            <person name="Du L."/>
            <person name="Cao D.M."/>
            <person name="Zhu B.C."/>
            <person name="Li R.H."/>
            <person name="Lu Z.H."/>
        </authorList>
    </citation>
    <scope>NUCLEOTIDE SEQUENCE [LARGE SCALE GENOMIC DNA]</scope>
    <source>
        <strain evidence="1 2">FACHB-1757</strain>
    </source>
</reference>
<dbReference type="Proteomes" id="UP000068167">
    <property type="component" value="Chromosome"/>
</dbReference>
<keyword evidence="2" id="KW-1185">Reference proteome</keyword>
<sequence length="72" mass="8605">MIIFAYGTLKCLLGKTFRTILRIFYRYRPRFHTETRRAEFLDWSDRVYRSPKKWIIISGLSGISSSTIDKNL</sequence>